<dbReference type="KEGG" id="mis:MICPUN_102027"/>
<name>C1FGN5_MICCC</name>
<dbReference type="Pfam" id="PF04884">
    <property type="entry name" value="UVB_sens_prot"/>
    <property type="match status" value="1"/>
</dbReference>
<dbReference type="GeneID" id="8245669"/>
<dbReference type="EMBL" id="CP001575">
    <property type="protein sequence ID" value="ACO69293.1"/>
    <property type="molecule type" value="Genomic_DNA"/>
</dbReference>
<comment type="similarity">
    <text evidence="1">Belongs to the RUS1 family.</text>
</comment>
<evidence type="ECO:0000256" key="1">
    <source>
        <dbReference type="ARBA" id="ARBA00007558"/>
    </source>
</evidence>
<organism evidence="4 5">
    <name type="scientific">Micromonas commoda (strain RCC299 / NOUM17 / CCMP2709)</name>
    <name type="common">Picoplanktonic green alga</name>
    <dbReference type="NCBI Taxonomy" id="296587"/>
    <lineage>
        <taxon>Eukaryota</taxon>
        <taxon>Viridiplantae</taxon>
        <taxon>Chlorophyta</taxon>
        <taxon>Mamiellophyceae</taxon>
        <taxon>Mamiellales</taxon>
        <taxon>Mamiellaceae</taxon>
        <taxon>Micromonas</taxon>
    </lineage>
</organism>
<dbReference type="InterPro" id="IPR054549">
    <property type="entry name" value="UVB_sens_RUS_dom"/>
</dbReference>
<accession>C1FGN5</accession>
<evidence type="ECO:0000259" key="3">
    <source>
        <dbReference type="Pfam" id="PF04884"/>
    </source>
</evidence>
<gene>
    <name evidence="4" type="ORF">MICPUN_102027</name>
</gene>
<keyword evidence="5" id="KW-1185">Reference proteome</keyword>
<dbReference type="InterPro" id="IPR006968">
    <property type="entry name" value="RUS_fam"/>
</dbReference>
<dbReference type="AlphaFoldDB" id="C1FGN5"/>
<reference evidence="4 5" key="1">
    <citation type="journal article" date="2009" name="Science">
        <title>Green evolution and dynamic adaptations revealed by genomes of the marine picoeukaryotes Micromonas.</title>
        <authorList>
            <person name="Worden A.Z."/>
            <person name="Lee J.H."/>
            <person name="Mock T."/>
            <person name="Rouze P."/>
            <person name="Simmons M.P."/>
            <person name="Aerts A.L."/>
            <person name="Allen A.E."/>
            <person name="Cuvelier M.L."/>
            <person name="Derelle E."/>
            <person name="Everett M.V."/>
            <person name="Foulon E."/>
            <person name="Grimwood J."/>
            <person name="Gundlach H."/>
            <person name="Henrissat B."/>
            <person name="Napoli C."/>
            <person name="McDonald S.M."/>
            <person name="Parker M.S."/>
            <person name="Rombauts S."/>
            <person name="Salamov A."/>
            <person name="Von Dassow P."/>
            <person name="Badger J.H."/>
            <person name="Coutinho P.M."/>
            <person name="Demir E."/>
            <person name="Dubchak I."/>
            <person name="Gentemann C."/>
            <person name="Eikrem W."/>
            <person name="Gready J.E."/>
            <person name="John U."/>
            <person name="Lanier W."/>
            <person name="Lindquist E.A."/>
            <person name="Lucas S."/>
            <person name="Mayer K.F."/>
            <person name="Moreau H."/>
            <person name="Not F."/>
            <person name="Otillar R."/>
            <person name="Panaud O."/>
            <person name="Pangilinan J."/>
            <person name="Paulsen I."/>
            <person name="Piegu B."/>
            <person name="Poliakov A."/>
            <person name="Robbens S."/>
            <person name="Schmutz J."/>
            <person name="Toulza E."/>
            <person name="Wyss T."/>
            <person name="Zelensky A."/>
            <person name="Zhou K."/>
            <person name="Armbrust E.V."/>
            <person name="Bhattacharya D."/>
            <person name="Goodenough U.W."/>
            <person name="Van de Peer Y."/>
            <person name="Grigoriev I.V."/>
        </authorList>
    </citation>
    <scope>NUCLEOTIDE SEQUENCE [LARGE SCALE GENOMIC DNA]</scope>
    <source>
        <strain evidence="5">RCC299 / NOUM17</strain>
    </source>
</reference>
<sequence length="665" mass="71939">MAQRMRADRASASPRAGFTLRLSEAELRSRRARRARWRAPPLMACVGMGRAGAPWGFGESAAEIISGIAAAPVVGVDDRGARAAAPEAAAVPSDPTTATADKSSRPTPRRTRRPTYNGLRLLPLWEVKPGGEPRQYCLDRGIVRLLLPEEQDAIKHREGTAGSGTDPRRRGGHHGKVNAAAVQFRRMERTAVRARNSLFPARESVTEDYWEYAKFRFLQRMASSCITVFATQQMLAAIGMGASRRLPAAAAINWVLKDGLGRLGKLGVAANFGREFDSDVKRFRFTSSVVYDASSLVEMITPFFPKKFLALATLANIGKSVGITTANVVRAPIQRSFVLEENLAEVAAKTSAQQVVADNLGLAVAVLATGLTGKVVNDRARLIIPFVAFIPLATMDLYCIYRELKAVQLTTINKERAEIICDHWINVGTVPGTKYVSDAERLFIPARMDESTLPLRVAGLHEACPTPNALANALSVGVDRSIVEGDRSMIEGDRSMIEGDRSMIEGTSRGRPYVLTYVPGKSKANPALRFAEAVGERCGVVARGKKARGVKGTAYLSLRQGATSRDVLRGMLQVAHLRHLPFRADLDADAARRWALEESASRAAADVDAFMAELTRAGWQHQKVLLSSAERAPFAVEGGAEGWEDLAEALSPSGGDGDAKRGGED</sequence>
<feature type="region of interest" description="Disordered" evidence="2">
    <location>
        <begin position="154"/>
        <end position="174"/>
    </location>
</feature>
<feature type="region of interest" description="Disordered" evidence="2">
    <location>
        <begin position="85"/>
        <end position="115"/>
    </location>
</feature>
<dbReference type="FunCoup" id="C1FGN5">
    <property type="interactions" value="13"/>
</dbReference>
<dbReference type="Proteomes" id="UP000002009">
    <property type="component" value="Chromosome 8"/>
</dbReference>
<dbReference type="RefSeq" id="XP_002508035.1">
    <property type="nucleotide sequence ID" value="XM_002507989.1"/>
</dbReference>
<proteinExistence type="inferred from homology"/>
<evidence type="ECO:0000313" key="5">
    <source>
        <dbReference type="Proteomes" id="UP000002009"/>
    </source>
</evidence>
<evidence type="ECO:0000313" key="4">
    <source>
        <dbReference type="EMBL" id="ACO69293.1"/>
    </source>
</evidence>
<dbReference type="PANTHER" id="PTHR12770">
    <property type="entry name" value="RUS1 FAMILY PROTEIN C16ORF58"/>
    <property type="match status" value="1"/>
</dbReference>
<dbReference type="OMA" id="EGDRSMI"/>
<evidence type="ECO:0000256" key="2">
    <source>
        <dbReference type="SAM" id="MobiDB-lite"/>
    </source>
</evidence>
<dbReference type="OrthoDB" id="364779at2759"/>
<feature type="domain" description="Protein root UVB sensitive/RUS" evidence="3">
    <location>
        <begin position="191"/>
        <end position="426"/>
    </location>
</feature>
<dbReference type="InParanoid" id="C1FGN5"/>
<dbReference type="PANTHER" id="PTHR12770:SF29">
    <property type="entry name" value="PROTEIN ROOT UVB SENSITIVE 4"/>
    <property type="match status" value="1"/>
</dbReference>
<dbReference type="eggNOG" id="KOG4249">
    <property type="taxonomic scope" value="Eukaryota"/>
</dbReference>
<protein>
    <recommendedName>
        <fullName evidence="3">Protein root UVB sensitive/RUS domain-containing protein</fullName>
    </recommendedName>
</protein>